<dbReference type="Pfam" id="PF02073">
    <property type="entry name" value="Peptidase_M29"/>
    <property type="match status" value="1"/>
</dbReference>
<dbReference type="GO" id="GO:0004177">
    <property type="term" value="F:aminopeptidase activity"/>
    <property type="evidence" value="ECO:0007669"/>
    <property type="project" value="UniProtKB-KW"/>
</dbReference>
<name>M0LWB5_9EURY</name>
<dbReference type="PANTHER" id="PTHR34448">
    <property type="entry name" value="AMINOPEPTIDASE"/>
    <property type="match status" value="1"/>
</dbReference>
<dbReference type="PANTHER" id="PTHR34448:SF1">
    <property type="entry name" value="BLL6088 PROTEIN"/>
    <property type="match status" value="1"/>
</dbReference>
<dbReference type="GO" id="GO:0008237">
    <property type="term" value="F:metallopeptidase activity"/>
    <property type="evidence" value="ECO:0007669"/>
    <property type="project" value="UniProtKB-KW"/>
</dbReference>
<evidence type="ECO:0000256" key="6">
    <source>
        <dbReference type="ARBA" id="ARBA00022670"/>
    </source>
</evidence>
<evidence type="ECO:0000256" key="5">
    <source>
        <dbReference type="ARBA" id="ARBA00022438"/>
    </source>
</evidence>
<dbReference type="PRINTS" id="PR00919">
    <property type="entry name" value="THERMOPTASE"/>
</dbReference>
<evidence type="ECO:0000256" key="9">
    <source>
        <dbReference type="ARBA" id="ARBA00023049"/>
    </source>
</evidence>
<dbReference type="eggNOG" id="arCOG01888">
    <property type="taxonomic scope" value="Archaea"/>
</dbReference>
<comment type="cofactor">
    <cofactor evidence="1">
        <name>Co(2+)</name>
        <dbReference type="ChEBI" id="CHEBI:48828"/>
    </cofactor>
</comment>
<sequence>MIMAPPVAEDLVVALYDQFGKHGANPATQLSSTPARRAFLRASDPKDLEVAEHKLAGFEKADIVINIMGSKNTHETNDVGSEKNAAYRTAMQPLQEEIMGKRWVFTQYPASGNAQEAEMSTEAYEDFVHHAVNKDWKAQKEFQSQLVEILDPASDLRVRSGDTSDIRMSIDGMQPVNCAGDNELPDGEVYTAPVLGSVEGEVLFDKPLITRGREIQDIHLRFENGEVVEHCAEKNEKLLTSILDTDDGARRLGEVGIGMNRDIDQFTYNMLFDEKMGDTVHMALGRAYEESVGPKREQNESAIHLDMIVDMAENSVIEVDGEVIQRNGRFVFEDGFTN</sequence>
<proteinExistence type="inferred from homology"/>
<evidence type="ECO:0000313" key="11">
    <source>
        <dbReference type="Proteomes" id="UP000011566"/>
    </source>
</evidence>
<dbReference type="AlphaFoldDB" id="M0LWB5"/>
<dbReference type="EMBL" id="AOMB01000033">
    <property type="protein sequence ID" value="EMA37761.1"/>
    <property type="molecule type" value="Genomic_DNA"/>
</dbReference>
<comment type="similarity">
    <text evidence="4">Belongs to the peptidase M29 family.</text>
</comment>
<dbReference type="InterPro" id="IPR000787">
    <property type="entry name" value="Peptidase_M29"/>
</dbReference>
<evidence type="ECO:0000256" key="4">
    <source>
        <dbReference type="ARBA" id="ARBA00008236"/>
    </source>
</evidence>
<accession>M0LWB5</accession>
<dbReference type="Proteomes" id="UP000011566">
    <property type="component" value="Unassembled WGS sequence"/>
</dbReference>
<keyword evidence="8" id="KW-0378">Hydrolase</keyword>
<gene>
    <name evidence="10" type="ORF">C447_12335</name>
</gene>
<protein>
    <submittedName>
        <fullName evidence="10">Peptidase M29 aminopeptidase II</fullName>
    </submittedName>
</protein>
<dbReference type="SUPFAM" id="SSF144052">
    <property type="entry name" value="Thermophilic metalloprotease-like"/>
    <property type="match status" value="1"/>
</dbReference>
<evidence type="ECO:0000256" key="7">
    <source>
        <dbReference type="ARBA" id="ARBA00022723"/>
    </source>
</evidence>
<dbReference type="GO" id="GO:0046872">
    <property type="term" value="F:metal ion binding"/>
    <property type="evidence" value="ECO:0007669"/>
    <property type="project" value="UniProtKB-KW"/>
</dbReference>
<evidence type="ECO:0000256" key="3">
    <source>
        <dbReference type="ARBA" id="ARBA00001947"/>
    </source>
</evidence>
<comment type="caution">
    <text evidence="10">The sequence shown here is derived from an EMBL/GenBank/DDBJ whole genome shotgun (WGS) entry which is preliminary data.</text>
</comment>
<comment type="cofactor">
    <cofactor evidence="2">
        <name>Mg(2+)</name>
        <dbReference type="ChEBI" id="CHEBI:18420"/>
    </cofactor>
</comment>
<keyword evidence="6" id="KW-0645">Protease</keyword>
<dbReference type="Gene3D" id="3.40.1830.10">
    <property type="entry name" value="Thermophilic metalloprotease (M29)"/>
    <property type="match status" value="1"/>
</dbReference>
<dbReference type="PATRIC" id="fig|1132509.6.peg.2830"/>
<dbReference type="InterPro" id="IPR052170">
    <property type="entry name" value="M29_Exopeptidase"/>
</dbReference>
<evidence type="ECO:0000256" key="8">
    <source>
        <dbReference type="ARBA" id="ARBA00022801"/>
    </source>
</evidence>
<comment type="cofactor">
    <cofactor evidence="3">
        <name>Zn(2+)</name>
        <dbReference type="ChEBI" id="CHEBI:29105"/>
    </cofactor>
</comment>
<keyword evidence="9" id="KW-0482">Metalloprotease</keyword>
<keyword evidence="5 10" id="KW-0031">Aminopeptidase</keyword>
<evidence type="ECO:0000256" key="1">
    <source>
        <dbReference type="ARBA" id="ARBA00001941"/>
    </source>
</evidence>
<keyword evidence="7" id="KW-0479">Metal-binding</keyword>
<dbReference type="InterPro" id="IPR035097">
    <property type="entry name" value="M29_N-terminal"/>
</dbReference>
<organism evidence="10 11">
    <name type="scientific">Halococcus hamelinensis 100A6</name>
    <dbReference type="NCBI Taxonomy" id="1132509"/>
    <lineage>
        <taxon>Archaea</taxon>
        <taxon>Methanobacteriati</taxon>
        <taxon>Methanobacteriota</taxon>
        <taxon>Stenosarchaea group</taxon>
        <taxon>Halobacteria</taxon>
        <taxon>Halobacteriales</taxon>
        <taxon>Halococcaceae</taxon>
        <taxon>Halococcus</taxon>
    </lineage>
</organism>
<evidence type="ECO:0000313" key="10">
    <source>
        <dbReference type="EMBL" id="EMA37761.1"/>
    </source>
</evidence>
<keyword evidence="11" id="KW-1185">Reference proteome</keyword>
<reference evidence="10 11" key="1">
    <citation type="journal article" date="2014" name="PLoS Genet.">
        <title>Phylogenetically driven sequencing of extremely halophilic archaea reveals strategies for static and dynamic osmo-response.</title>
        <authorList>
            <person name="Becker E.A."/>
            <person name="Seitzer P.M."/>
            <person name="Tritt A."/>
            <person name="Larsen D."/>
            <person name="Krusor M."/>
            <person name="Yao A.I."/>
            <person name="Wu D."/>
            <person name="Madern D."/>
            <person name="Eisen J.A."/>
            <person name="Darling A.E."/>
            <person name="Facciotti M.T."/>
        </authorList>
    </citation>
    <scope>NUCLEOTIDE SEQUENCE [LARGE SCALE GENOMIC DNA]</scope>
    <source>
        <strain evidence="10 11">100A6</strain>
    </source>
</reference>
<evidence type="ECO:0000256" key="2">
    <source>
        <dbReference type="ARBA" id="ARBA00001946"/>
    </source>
</evidence>
<dbReference type="GO" id="GO:0006508">
    <property type="term" value="P:proteolysis"/>
    <property type="evidence" value="ECO:0007669"/>
    <property type="project" value="UniProtKB-KW"/>
</dbReference>